<dbReference type="SMART" id="SM00220">
    <property type="entry name" value="S_TKc"/>
    <property type="match status" value="1"/>
</dbReference>
<dbReference type="PROSITE" id="PS00107">
    <property type="entry name" value="PROTEIN_KINASE_ATP"/>
    <property type="match status" value="1"/>
</dbReference>
<dbReference type="GO" id="GO:0035861">
    <property type="term" value="C:site of double-strand break"/>
    <property type="evidence" value="ECO:0007669"/>
    <property type="project" value="TreeGrafter"/>
</dbReference>
<evidence type="ECO:0000313" key="11">
    <source>
        <dbReference type="EMBL" id="VEU20845.1"/>
    </source>
</evidence>
<dbReference type="GO" id="GO:0005634">
    <property type="term" value="C:nucleus"/>
    <property type="evidence" value="ECO:0007669"/>
    <property type="project" value="TreeGrafter"/>
</dbReference>
<dbReference type="GO" id="GO:0004674">
    <property type="term" value="F:protein serine/threonine kinase activity"/>
    <property type="evidence" value="ECO:0007669"/>
    <property type="project" value="UniProtKB-KW"/>
</dbReference>
<evidence type="ECO:0000256" key="3">
    <source>
        <dbReference type="ARBA" id="ARBA00022679"/>
    </source>
</evidence>
<accession>A0A448YIR7</accession>
<comment type="catalytic activity">
    <reaction evidence="7">
        <text>L-threonyl-[protein] + ATP = O-phospho-L-threonyl-[protein] + ADP + H(+)</text>
        <dbReference type="Rhea" id="RHEA:46608"/>
        <dbReference type="Rhea" id="RHEA-COMP:11060"/>
        <dbReference type="Rhea" id="RHEA-COMP:11605"/>
        <dbReference type="ChEBI" id="CHEBI:15378"/>
        <dbReference type="ChEBI" id="CHEBI:30013"/>
        <dbReference type="ChEBI" id="CHEBI:30616"/>
        <dbReference type="ChEBI" id="CHEBI:61977"/>
        <dbReference type="ChEBI" id="CHEBI:456216"/>
        <dbReference type="EC" id="2.7.11.1"/>
    </reaction>
</comment>
<evidence type="ECO:0000256" key="6">
    <source>
        <dbReference type="ARBA" id="ARBA00022840"/>
    </source>
</evidence>
<dbReference type="Gene3D" id="1.10.510.10">
    <property type="entry name" value="Transferase(Phosphotransferase) domain 1"/>
    <property type="match status" value="1"/>
</dbReference>
<dbReference type="FunFam" id="1.10.510.10:FF:000571">
    <property type="entry name" value="Maternal embryonic leucine zipper kinase"/>
    <property type="match status" value="1"/>
</dbReference>
<keyword evidence="3" id="KW-0808">Transferase</keyword>
<dbReference type="AlphaFoldDB" id="A0A448YIR7"/>
<dbReference type="InterPro" id="IPR008271">
    <property type="entry name" value="Ser/Thr_kinase_AS"/>
</dbReference>
<dbReference type="STRING" id="13370.A0A448YIR7"/>
<dbReference type="PROSITE" id="PS00108">
    <property type="entry name" value="PROTEIN_KINASE_ST"/>
    <property type="match status" value="1"/>
</dbReference>
<dbReference type="GO" id="GO:0030447">
    <property type="term" value="P:filamentous growth"/>
    <property type="evidence" value="ECO:0007669"/>
    <property type="project" value="UniProtKB-ARBA"/>
</dbReference>
<dbReference type="Pfam" id="PF00069">
    <property type="entry name" value="Pkinase"/>
    <property type="match status" value="1"/>
</dbReference>
<feature type="binding site" evidence="9">
    <location>
        <position position="49"/>
    </location>
    <ligand>
        <name>ATP</name>
        <dbReference type="ChEBI" id="CHEBI:30616"/>
    </ligand>
</feature>
<keyword evidence="5" id="KW-0418">Kinase</keyword>
<evidence type="ECO:0000256" key="8">
    <source>
        <dbReference type="ARBA" id="ARBA00048679"/>
    </source>
</evidence>
<dbReference type="GO" id="GO:0007095">
    <property type="term" value="P:mitotic G2 DNA damage checkpoint signaling"/>
    <property type="evidence" value="ECO:0007669"/>
    <property type="project" value="TreeGrafter"/>
</dbReference>
<dbReference type="InterPro" id="IPR017441">
    <property type="entry name" value="Protein_kinase_ATP_BS"/>
</dbReference>
<dbReference type="EMBL" id="CAACVR010000007">
    <property type="protein sequence ID" value="VEU20845.1"/>
    <property type="molecule type" value="Genomic_DNA"/>
</dbReference>
<evidence type="ECO:0000256" key="4">
    <source>
        <dbReference type="ARBA" id="ARBA00022741"/>
    </source>
</evidence>
<reference evidence="11 12" key="1">
    <citation type="submission" date="2018-12" db="EMBL/GenBank/DDBJ databases">
        <authorList>
            <person name="Tiukova I."/>
            <person name="Dainat J."/>
        </authorList>
    </citation>
    <scope>NUCLEOTIDE SEQUENCE [LARGE SCALE GENOMIC DNA]</scope>
</reference>
<dbReference type="OrthoDB" id="539158at2759"/>
<feature type="domain" description="Protein kinase" evidence="10">
    <location>
        <begin position="18"/>
        <end position="281"/>
    </location>
</feature>
<dbReference type="PANTHER" id="PTHR43895">
    <property type="entry name" value="CALCIUM/CALMODULIN-DEPENDENT PROTEIN KINASE KINASE-RELATED"/>
    <property type="match status" value="1"/>
</dbReference>
<dbReference type="GO" id="GO:0005737">
    <property type="term" value="C:cytoplasm"/>
    <property type="evidence" value="ECO:0007669"/>
    <property type="project" value="TreeGrafter"/>
</dbReference>
<evidence type="ECO:0000256" key="7">
    <source>
        <dbReference type="ARBA" id="ARBA00047899"/>
    </source>
</evidence>
<dbReference type="GO" id="GO:0005524">
    <property type="term" value="F:ATP binding"/>
    <property type="evidence" value="ECO:0007669"/>
    <property type="project" value="UniProtKB-UniRule"/>
</dbReference>
<dbReference type="PANTHER" id="PTHR43895:SF32">
    <property type="entry name" value="SERINE_THREONINE-PROTEIN KINASE CHK1"/>
    <property type="match status" value="1"/>
</dbReference>
<protein>
    <recommendedName>
        <fullName evidence="1">non-specific serine/threonine protein kinase</fullName>
        <ecNumber evidence="1">2.7.11.1</ecNumber>
    </recommendedName>
</protein>
<dbReference type="SUPFAM" id="SSF56112">
    <property type="entry name" value="Protein kinase-like (PK-like)"/>
    <property type="match status" value="1"/>
</dbReference>
<name>A0A448YIR7_BRENA</name>
<proteinExistence type="predicted"/>
<evidence type="ECO:0000256" key="5">
    <source>
        <dbReference type="ARBA" id="ARBA00022777"/>
    </source>
</evidence>
<dbReference type="InterPro" id="IPR000719">
    <property type="entry name" value="Prot_kinase_dom"/>
</dbReference>
<evidence type="ECO:0000256" key="1">
    <source>
        <dbReference type="ARBA" id="ARBA00012513"/>
    </source>
</evidence>
<gene>
    <name evidence="11" type="ORF">BRENAR_LOCUS1580</name>
</gene>
<evidence type="ECO:0000259" key="10">
    <source>
        <dbReference type="PROSITE" id="PS50011"/>
    </source>
</evidence>
<dbReference type="Proteomes" id="UP000290900">
    <property type="component" value="Unassembled WGS sequence"/>
</dbReference>
<dbReference type="InterPro" id="IPR011009">
    <property type="entry name" value="Kinase-like_dom_sf"/>
</dbReference>
<evidence type="ECO:0000256" key="2">
    <source>
        <dbReference type="ARBA" id="ARBA00022527"/>
    </source>
</evidence>
<keyword evidence="2" id="KW-0723">Serine/threonine-protein kinase</keyword>
<sequence length="541" mass="61251">MSQYRLSQLAPLPHIKELEIGKTIGQGGFGVVKSAIWKHDGTSRVFALKFVNIQMALQHQVTVEMLAREALIQKECRHKNVISLYDFGADSNWVWMVMEMGSNGELFDKIEPDRGVDEEVAHFYFSQLINAVDFVHSKGVAHRDIKPENLVLDSAGNLKLTDFGLANVFRKKTGPKRICTTPCGSPPYVAPELILRRYDPELADIWSCGIVLFVLLTGKIAWEMPYSDDPDYDYFVKNKGEILVSPWNKLPIGALSLLRKILTPNPSERITLEGIRQQPWFAKKDCFMNSNGLCKDTLHLTTRLLVSLYINLSDEEYHKVNDTATQVSSGSKDIPDTQPAPYLVDDIAPGSSKENDYQPMKGFSSSQIVYTEHTKRKKLDHQGDDTVFSIIAQDPASLQFIGKDRTQAINDNISVLGQSMFALSLTRFFSFAPVKQILLTILESLYKLGYRSIRDYEDNESYVESLSKDDELDGLVTIPINGRDSANMQISGNIKVTRLAENTDARKIEFIKSKSDPLEWRRFFRRVTILCRDVVYVNRTG</sequence>
<keyword evidence="6 9" id="KW-0067">ATP-binding</keyword>
<dbReference type="EC" id="2.7.11.1" evidence="1"/>
<keyword evidence="12" id="KW-1185">Reference proteome</keyword>
<dbReference type="FunCoup" id="A0A448YIR7">
    <property type="interactions" value="473"/>
</dbReference>
<evidence type="ECO:0000313" key="12">
    <source>
        <dbReference type="Proteomes" id="UP000290900"/>
    </source>
</evidence>
<keyword evidence="4 9" id="KW-0547">Nucleotide-binding</keyword>
<dbReference type="PROSITE" id="PS50011">
    <property type="entry name" value="PROTEIN_KINASE_DOM"/>
    <property type="match status" value="1"/>
</dbReference>
<evidence type="ECO:0000256" key="9">
    <source>
        <dbReference type="PROSITE-ProRule" id="PRU10141"/>
    </source>
</evidence>
<organism evidence="11 12">
    <name type="scientific">Brettanomyces naardenensis</name>
    <name type="common">Yeast</name>
    <dbReference type="NCBI Taxonomy" id="13370"/>
    <lineage>
        <taxon>Eukaryota</taxon>
        <taxon>Fungi</taxon>
        <taxon>Dikarya</taxon>
        <taxon>Ascomycota</taxon>
        <taxon>Saccharomycotina</taxon>
        <taxon>Pichiomycetes</taxon>
        <taxon>Pichiales</taxon>
        <taxon>Pichiaceae</taxon>
        <taxon>Brettanomyces</taxon>
    </lineage>
</organism>
<dbReference type="InParanoid" id="A0A448YIR7"/>
<comment type="catalytic activity">
    <reaction evidence="8">
        <text>L-seryl-[protein] + ATP = O-phospho-L-seryl-[protein] + ADP + H(+)</text>
        <dbReference type="Rhea" id="RHEA:17989"/>
        <dbReference type="Rhea" id="RHEA-COMP:9863"/>
        <dbReference type="Rhea" id="RHEA-COMP:11604"/>
        <dbReference type="ChEBI" id="CHEBI:15378"/>
        <dbReference type="ChEBI" id="CHEBI:29999"/>
        <dbReference type="ChEBI" id="CHEBI:30616"/>
        <dbReference type="ChEBI" id="CHEBI:83421"/>
        <dbReference type="ChEBI" id="CHEBI:456216"/>
        <dbReference type="EC" id="2.7.11.1"/>
    </reaction>
</comment>